<reference evidence="2" key="1">
    <citation type="submission" date="2023-07" db="EMBL/GenBank/DDBJ databases">
        <title>Two novel species in the genus Flavivirga.</title>
        <authorList>
            <person name="Kwon K."/>
        </authorList>
    </citation>
    <scope>NUCLEOTIDE SEQUENCE</scope>
    <source>
        <strain evidence="2">KCTC 52353</strain>
    </source>
</reference>
<dbReference type="PANTHER" id="PTHR30015">
    <property type="entry name" value="MRR RESTRICTION SYSTEM PROTEIN"/>
    <property type="match status" value="1"/>
</dbReference>
<keyword evidence="2" id="KW-0378">Hydrolase</keyword>
<dbReference type="Proteomes" id="UP001176883">
    <property type="component" value="Unassembled WGS sequence"/>
</dbReference>
<protein>
    <submittedName>
        <fullName evidence="2">Restriction endonuclease</fullName>
    </submittedName>
</protein>
<proteinExistence type="predicted"/>
<dbReference type="RefSeq" id="WP_303278749.1">
    <property type="nucleotide sequence ID" value="NZ_JAUOEK010000142.1"/>
</dbReference>
<evidence type="ECO:0000313" key="2">
    <source>
        <dbReference type="EMBL" id="MDO5971047.1"/>
    </source>
</evidence>
<dbReference type="SUPFAM" id="SSF52980">
    <property type="entry name" value="Restriction endonuclease-like"/>
    <property type="match status" value="1"/>
</dbReference>
<dbReference type="InterPro" id="IPR052906">
    <property type="entry name" value="Type_IV_Methyl-Rstrct_Enzyme"/>
</dbReference>
<keyword evidence="3" id="KW-1185">Reference proteome</keyword>
<name>A0ABT8WDB0_9FLAO</name>
<gene>
    <name evidence="2" type="ORF">Q4Q35_14665</name>
</gene>
<keyword evidence="2" id="KW-0540">Nuclease</keyword>
<accession>A0ABT8WDB0</accession>
<feature type="domain" description="Restriction endonuclease type IV Mrr" evidence="1">
    <location>
        <begin position="190"/>
        <end position="307"/>
    </location>
</feature>
<dbReference type="Gene3D" id="3.40.1350.10">
    <property type="match status" value="1"/>
</dbReference>
<dbReference type="InterPro" id="IPR007560">
    <property type="entry name" value="Restrct_endonuc_IV_Mrr"/>
</dbReference>
<evidence type="ECO:0000313" key="3">
    <source>
        <dbReference type="Proteomes" id="UP001176883"/>
    </source>
</evidence>
<dbReference type="GO" id="GO:0004519">
    <property type="term" value="F:endonuclease activity"/>
    <property type="evidence" value="ECO:0007669"/>
    <property type="project" value="UniProtKB-KW"/>
</dbReference>
<sequence length="316" mass="36849">MGYNKKPIAVILDNEIQVHKRIKIMLSYFNFNELIRIESFEYEDDAILFVIENYHDIFLIIHDTCRTESKIIKAWKKSNPKINVASNLYKFEPPRDFYNYIIDSYIPHAICIYHSAYTYLDNLFNEWANKDKRMIPLTKPASVSEFNEAFNQAFDVWNKTFKGISEENRILAPVSEELISICGYKPDYLNNLTSRQFEEVINSIFKNNGFYTELTAKTRDGGYDIMALSNASLKNEITIIEVKHFAPNRSVGVGVIRELYGVKKLLNADKALLVTSSYVSAYAKKEFQRTIPLELDIVERKKVIDWCTKYFHHLLA</sequence>
<dbReference type="Pfam" id="PF04471">
    <property type="entry name" value="Mrr_cat"/>
    <property type="match status" value="1"/>
</dbReference>
<dbReference type="InterPro" id="IPR011856">
    <property type="entry name" value="tRNA_endonuc-like_dom_sf"/>
</dbReference>
<dbReference type="PANTHER" id="PTHR30015:SF7">
    <property type="entry name" value="TYPE IV METHYL-DIRECTED RESTRICTION ENZYME ECOKMRR"/>
    <property type="match status" value="1"/>
</dbReference>
<evidence type="ECO:0000259" key="1">
    <source>
        <dbReference type="Pfam" id="PF04471"/>
    </source>
</evidence>
<keyword evidence="2" id="KW-0255">Endonuclease</keyword>
<organism evidence="2 3">
    <name type="scientific">Flavivirga aquimarina</name>
    <dbReference type="NCBI Taxonomy" id="2027862"/>
    <lineage>
        <taxon>Bacteria</taxon>
        <taxon>Pseudomonadati</taxon>
        <taxon>Bacteroidota</taxon>
        <taxon>Flavobacteriia</taxon>
        <taxon>Flavobacteriales</taxon>
        <taxon>Flavobacteriaceae</taxon>
        <taxon>Flavivirga</taxon>
    </lineage>
</organism>
<comment type="caution">
    <text evidence="2">The sequence shown here is derived from an EMBL/GenBank/DDBJ whole genome shotgun (WGS) entry which is preliminary data.</text>
</comment>
<dbReference type="InterPro" id="IPR011335">
    <property type="entry name" value="Restrct_endonuc-II-like"/>
</dbReference>
<dbReference type="EMBL" id="JAUOEK010000142">
    <property type="protein sequence ID" value="MDO5971047.1"/>
    <property type="molecule type" value="Genomic_DNA"/>
</dbReference>